<dbReference type="GO" id="GO:0004222">
    <property type="term" value="F:metalloendopeptidase activity"/>
    <property type="evidence" value="ECO:0007669"/>
    <property type="project" value="TreeGrafter"/>
</dbReference>
<evidence type="ECO:0000256" key="2">
    <source>
        <dbReference type="SAM" id="SignalP"/>
    </source>
</evidence>
<dbReference type="STRING" id="1759059.ATE48_01740"/>
<dbReference type="PROSITE" id="PS51782">
    <property type="entry name" value="LYSM"/>
    <property type="match status" value="2"/>
</dbReference>
<dbReference type="PANTHER" id="PTHR21666">
    <property type="entry name" value="PEPTIDASE-RELATED"/>
    <property type="match status" value="1"/>
</dbReference>
<reference evidence="4 5" key="1">
    <citation type="submission" date="2015-11" db="EMBL/GenBank/DDBJ databases">
        <title>Whole-Genome Sequence of Candidatus Oderbacter manganicum from the National Park Lower Oder Valley, Germany.</title>
        <authorList>
            <person name="Braun B."/>
            <person name="Liere K."/>
            <person name="Szewzyk U."/>
        </authorList>
    </citation>
    <scope>NUCLEOTIDE SEQUENCE [LARGE SCALE GENOMIC DNA]</scope>
    <source>
        <strain evidence="4 5">OTSz_A_272</strain>
    </source>
</reference>
<dbReference type="InterPro" id="IPR016047">
    <property type="entry name" value="M23ase_b-sheet_dom"/>
</dbReference>
<proteinExistence type="predicted"/>
<protein>
    <recommendedName>
        <fullName evidence="3">LysM domain-containing protein</fullName>
    </recommendedName>
</protein>
<feature type="region of interest" description="Disordered" evidence="1">
    <location>
        <begin position="29"/>
        <end position="108"/>
    </location>
</feature>
<organism evidence="4 5">
    <name type="scientific">Candidatus Viadribacter manganicus</name>
    <dbReference type="NCBI Taxonomy" id="1759059"/>
    <lineage>
        <taxon>Bacteria</taxon>
        <taxon>Pseudomonadati</taxon>
        <taxon>Pseudomonadota</taxon>
        <taxon>Alphaproteobacteria</taxon>
        <taxon>Hyphomonadales</taxon>
        <taxon>Hyphomonadaceae</taxon>
        <taxon>Candidatus Viadribacter</taxon>
    </lineage>
</organism>
<feature type="chain" id="PRO_5008518634" description="LysM domain-containing protein" evidence="2">
    <location>
        <begin position="27"/>
        <end position="355"/>
    </location>
</feature>
<dbReference type="SMART" id="SM00257">
    <property type="entry name" value="LysM"/>
    <property type="match status" value="2"/>
</dbReference>
<accession>A0A1B1ADV3</accession>
<keyword evidence="5" id="KW-1185">Reference proteome</keyword>
<evidence type="ECO:0000313" key="5">
    <source>
        <dbReference type="Proteomes" id="UP000092498"/>
    </source>
</evidence>
<evidence type="ECO:0000313" key="4">
    <source>
        <dbReference type="EMBL" id="ANP44734.1"/>
    </source>
</evidence>
<dbReference type="CDD" id="cd12797">
    <property type="entry name" value="M23_peptidase"/>
    <property type="match status" value="1"/>
</dbReference>
<dbReference type="PANTHER" id="PTHR21666:SF270">
    <property type="entry name" value="MUREIN HYDROLASE ACTIVATOR ENVC"/>
    <property type="match status" value="1"/>
</dbReference>
<dbReference type="Pfam" id="PF01551">
    <property type="entry name" value="Peptidase_M23"/>
    <property type="match status" value="1"/>
</dbReference>
<dbReference type="InParanoid" id="A0A1B1ADV3"/>
<dbReference type="EMBL" id="CP013244">
    <property type="protein sequence ID" value="ANP44734.1"/>
    <property type="molecule type" value="Genomic_DNA"/>
</dbReference>
<dbReference type="Gene3D" id="3.10.350.10">
    <property type="entry name" value="LysM domain"/>
    <property type="match status" value="2"/>
</dbReference>
<dbReference type="InterPro" id="IPR011055">
    <property type="entry name" value="Dup_hybrid_motif"/>
</dbReference>
<name>A0A1B1ADV3_9PROT</name>
<feature type="signal peptide" evidence="2">
    <location>
        <begin position="1"/>
        <end position="26"/>
    </location>
</feature>
<dbReference type="CDD" id="cd00118">
    <property type="entry name" value="LysM"/>
    <property type="match status" value="1"/>
</dbReference>
<dbReference type="SUPFAM" id="SSF51261">
    <property type="entry name" value="Duplicated hybrid motif"/>
    <property type="match status" value="1"/>
</dbReference>
<dbReference type="InterPro" id="IPR050570">
    <property type="entry name" value="Cell_wall_metabolism_enzyme"/>
</dbReference>
<sequence>MILAETAPMTRAALLLALLTGACASASPAPISYGDSGARAEAPAPQRAERRTPAPIERRTPTPRLEEQRASPAPQRAPPEQPNWADGEGTPLSAYALQPGDVQPFDPANLPRSHHVSGDESVYDIATRYQVPLRALIDQNRLEPPYGLAAGRVLELPPPRYHVVRRGEDLGDIARRYNVDLRSLALLNRLQPTADVGAGERIYLPAMAREMAQEATPAPIGVGASAPSGSGRFSWPLRGEVVSRFGAQPGGTRLDGIEIAGREGASVAAAADGDVIYAGDDIEALGFLVLVRHADNYVTAYAYNRRALVREGQRVRAGEGIAELGARPDGRARLLFQVRRGSDVLDPAPLMGAQR</sequence>
<evidence type="ECO:0000256" key="1">
    <source>
        <dbReference type="SAM" id="MobiDB-lite"/>
    </source>
</evidence>
<dbReference type="AlphaFoldDB" id="A0A1B1ADV3"/>
<dbReference type="Proteomes" id="UP000092498">
    <property type="component" value="Chromosome"/>
</dbReference>
<gene>
    <name evidence="4" type="ORF">ATE48_01740</name>
</gene>
<dbReference type="KEGG" id="cbot:ATE48_01740"/>
<dbReference type="InterPro" id="IPR036779">
    <property type="entry name" value="LysM_dom_sf"/>
</dbReference>
<keyword evidence="2" id="KW-0732">Signal</keyword>
<feature type="compositionally biased region" description="Basic and acidic residues" evidence="1">
    <location>
        <begin position="47"/>
        <end position="69"/>
    </location>
</feature>
<feature type="domain" description="LysM" evidence="3">
    <location>
        <begin position="112"/>
        <end position="156"/>
    </location>
</feature>
<dbReference type="InterPro" id="IPR018392">
    <property type="entry name" value="LysM"/>
</dbReference>
<evidence type="ECO:0000259" key="3">
    <source>
        <dbReference type="PROSITE" id="PS51782"/>
    </source>
</evidence>
<dbReference type="Pfam" id="PF01476">
    <property type="entry name" value="LysM"/>
    <property type="match status" value="2"/>
</dbReference>
<feature type="domain" description="LysM" evidence="3">
    <location>
        <begin position="160"/>
        <end position="204"/>
    </location>
</feature>
<dbReference type="Gene3D" id="2.70.70.10">
    <property type="entry name" value="Glucose Permease (Domain IIA)"/>
    <property type="match status" value="1"/>
</dbReference>